<accession>A0A0G4KF30</accession>
<evidence type="ECO:0000313" key="4">
    <source>
        <dbReference type="Proteomes" id="UP000044602"/>
    </source>
</evidence>
<dbReference type="Proteomes" id="UP000044602">
    <property type="component" value="Unassembled WGS sequence"/>
</dbReference>
<dbReference type="GO" id="GO:0003824">
    <property type="term" value="F:catalytic activity"/>
    <property type="evidence" value="ECO:0007669"/>
    <property type="project" value="InterPro"/>
</dbReference>
<dbReference type="EMBL" id="CVQI01031112">
    <property type="protein sequence ID" value="CRK38103.1"/>
    <property type="molecule type" value="Genomic_DNA"/>
</dbReference>
<feature type="region of interest" description="Disordered" evidence="1">
    <location>
        <begin position="1"/>
        <end position="23"/>
    </location>
</feature>
<proteinExistence type="predicted"/>
<dbReference type="EMBL" id="CVQH01000558">
    <property type="protein sequence ID" value="CRJ87279.1"/>
    <property type="molecule type" value="Genomic_DNA"/>
</dbReference>
<protein>
    <submittedName>
        <fullName evidence="2">Uncharacterized protein</fullName>
    </submittedName>
</protein>
<name>A0A0G4KF30_VERLO</name>
<dbReference type="InterPro" id="IPR035994">
    <property type="entry name" value="Nucleoside_phosphorylase_sf"/>
</dbReference>
<evidence type="ECO:0000256" key="1">
    <source>
        <dbReference type="SAM" id="MobiDB-lite"/>
    </source>
</evidence>
<keyword evidence="4" id="KW-1185">Reference proteome</keyword>
<gene>
    <name evidence="2" type="ORF">BN1708_009239</name>
    <name evidence="3" type="ORF">BN1723_004346</name>
</gene>
<dbReference type="GO" id="GO:0009116">
    <property type="term" value="P:nucleoside metabolic process"/>
    <property type="evidence" value="ECO:0007669"/>
    <property type="project" value="InterPro"/>
</dbReference>
<evidence type="ECO:0000313" key="2">
    <source>
        <dbReference type="EMBL" id="CRJ87279.1"/>
    </source>
</evidence>
<feature type="compositionally biased region" description="Basic and acidic residues" evidence="1">
    <location>
        <begin position="1"/>
        <end position="11"/>
    </location>
</feature>
<dbReference type="SUPFAM" id="SSF53167">
    <property type="entry name" value="Purine and uridine phosphorylases"/>
    <property type="match status" value="1"/>
</dbReference>
<dbReference type="PANTHER" id="PTHR46082:SF11">
    <property type="entry name" value="AAA+ ATPASE DOMAIN-CONTAINING PROTEIN-RELATED"/>
    <property type="match status" value="1"/>
</dbReference>
<dbReference type="PANTHER" id="PTHR46082">
    <property type="entry name" value="ATP/GTP-BINDING PROTEIN-RELATED"/>
    <property type="match status" value="1"/>
</dbReference>
<dbReference type="STRING" id="100787.A0A0G4KF30"/>
<reference evidence="4 5" key="1">
    <citation type="submission" date="2015-05" db="EMBL/GenBank/DDBJ databases">
        <authorList>
            <person name="Fogelqvist Johan"/>
        </authorList>
    </citation>
    <scope>NUCLEOTIDE SEQUENCE [LARGE SCALE GENOMIC DNA]</scope>
    <source>
        <strain evidence="2">VL1</strain>
        <strain evidence="3">VL2</strain>
    </source>
</reference>
<dbReference type="InterPro" id="IPR053137">
    <property type="entry name" value="NLR-like"/>
</dbReference>
<organism evidence="2 4">
    <name type="scientific">Verticillium longisporum</name>
    <name type="common">Verticillium dahliae var. longisporum</name>
    <dbReference type="NCBI Taxonomy" id="100787"/>
    <lineage>
        <taxon>Eukaryota</taxon>
        <taxon>Fungi</taxon>
        <taxon>Dikarya</taxon>
        <taxon>Ascomycota</taxon>
        <taxon>Pezizomycotina</taxon>
        <taxon>Sordariomycetes</taxon>
        <taxon>Hypocreomycetidae</taxon>
        <taxon>Glomerellales</taxon>
        <taxon>Plectosphaerellaceae</taxon>
        <taxon>Verticillium</taxon>
    </lineage>
</organism>
<evidence type="ECO:0000313" key="5">
    <source>
        <dbReference type="Proteomes" id="UP000045706"/>
    </source>
</evidence>
<evidence type="ECO:0000313" key="3">
    <source>
        <dbReference type="EMBL" id="CRK38103.1"/>
    </source>
</evidence>
<dbReference type="AlphaFoldDB" id="A0A0G4KF30"/>
<dbReference type="Gene3D" id="3.40.50.1580">
    <property type="entry name" value="Nucleoside phosphorylase domain"/>
    <property type="match status" value="1"/>
</dbReference>
<dbReference type="Proteomes" id="UP000045706">
    <property type="component" value="Unassembled WGS sequence"/>
</dbReference>
<sequence>MIHQLSEEHSVSRNWRPRSPPMADRQQYTIGWISALSTESVAAQALLDEEHDDIRIRPQNDNNNYTLGRIGHHNVVIAILPDGEYGAASAAAVARDMLRSFPNVRLGLLVGIGSGAPSSKQDIRLGDVVVSSLSGGRGGVFQYDHGKALQTGDVSFQHTDFLNQPPMALRTAVAALKSTHIRKGHQLNAKVEEALQKWPRLKVEYSRPPPESDRLYKSDILHANPRHDCGAVCGSDPALLVSRTKRGEYQDDPAIHYGLIASANRLMEDVRVRDRMSAENGVLCFEMEAAGLMNHFPCLVIKGISDYADSHKSKEWQGFAAMTAAAYAKELLSSIPPDQPRQETPSPQLISDPLLHKIVIYDTREALAGKTHELNMRSDNGKRIKCPNSL</sequence>